<comment type="caution">
    <text evidence="1">The sequence shown here is derived from an EMBL/GenBank/DDBJ whole genome shotgun (WGS) entry which is preliminary data.</text>
</comment>
<dbReference type="RefSeq" id="WP_042247798.1">
    <property type="nucleotide sequence ID" value="NZ_BBNS01000002.1"/>
</dbReference>
<dbReference type="AlphaFoldDB" id="A0A090W0K3"/>
<name>A0A090W0K3_9FLAO</name>
<gene>
    <name evidence="1" type="ORF">JCM19302_3942</name>
</gene>
<organism evidence="1 2">
    <name type="scientific">Jejuia pallidilutea</name>
    <dbReference type="NCBI Taxonomy" id="504487"/>
    <lineage>
        <taxon>Bacteria</taxon>
        <taxon>Pseudomonadati</taxon>
        <taxon>Bacteroidota</taxon>
        <taxon>Flavobacteriia</taxon>
        <taxon>Flavobacteriales</taxon>
        <taxon>Flavobacteriaceae</taxon>
        <taxon>Jejuia</taxon>
    </lineage>
</organism>
<evidence type="ECO:0000313" key="2">
    <source>
        <dbReference type="Proteomes" id="UP000029646"/>
    </source>
</evidence>
<sequence>MLNDIIEKTEIGYLKSDKNRFRIENENTLVFEFLDDKITDFYLTEAQYKYFIACVYESLYDQIGLDNFRQKIEIDYSSIFEEVRELRLIKKYWKKFIDKMEYPVFIDNLNGLKENEIFYYQKNRIINKNKFIDYYLKYA</sequence>
<proteinExistence type="predicted"/>
<dbReference type="EMBL" id="BBNS01000002">
    <property type="protein sequence ID" value="GAL69753.1"/>
    <property type="molecule type" value="Genomic_DNA"/>
</dbReference>
<evidence type="ECO:0000313" key="1">
    <source>
        <dbReference type="EMBL" id="GAL69753.1"/>
    </source>
</evidence>
<dbReference type="Proteomes" id="UP000029646">
    <property type="component" value="Unassembled WGS sequence"/>
</dbReference>
<accession>A0A090W0K3</accession>
<protein>
    <submittedName>
        <fullName evidence="1">Uncharacterized protein</fullName>
    </submittedName>
</protein>
<reference evidence="1 2" key="1">
    <citation type="journal article" date="2014" name="Genome Announc.">
        <title>Draft Genome Sequence of Marine Flavobacterium Jejuia pallidilutea Strain 11shimoA1 and Pigmentation Mutants.</title>
        <authorList>
            <person name="Takatani N."/>
            <person name="Nakanishi M."/>
            <person name="Meirelles P."/>
            <person name="Mino S."/>
            <person name="Suda W."/>
            <person name="Oshima K."/>
            <person name="Hattori M."/>
            <person name="Ohkuma M."/>
            <person name="Hosokawa M."/>
            <person name="Miyashita K."/>
            <person name="Thompson F.L."/>
            <person name="Niwa A."/>
            <person name="Sawabe T."/>
            <person name="Sawabe T."/>
        </authorList>
    </citation>
    <scope>NUCLEOTIDE SEQUENCE [LARGE SCALE GENOMIC DNA]</scope>
    <source>
        <strain evidence="2">JCM19302</strain>
    </source>
</reference>